<dbReference type="Proteomes" id="UP001164803">
    <property type="component" value="Chromosome"/>
</dbReference>
<dbReference type="NCBIfam" id="TIGR00103">
    <property type="entry name" value="DNA_YbaB_EbfC"/>
    <property type="match status" value="1"/>
</dbReference>
<dbReference type="InterPro" id="IPR004401">
    <property type="entry name" value="YbaB/EbfC"/>
</dbReference>
<organism evidence="4 5">
    <name type="scientific">Alicyclobacillus dauci</name>
    <dbReference type="NCBI Taxonomy" id="1475485"/>
    <lineage>
        <taxon>Bacteria</taxon>
        <taxon>Bacillati</taxon>
        <taxon>Bacillota</taxon>
        <taxon>Bacilli</taxon>
        <taxon>Bacillales</taxon>
        <taxon>Alicyclobacillaceae</taxon>
        <taxon>Alicyclobacillus</taxon>
    </lineage>
</organism>
<keyword evidence="3" id="KW-0175">Coiled coil</keyword>
<protein>
    <recommendedName>
        <fullName evidence="2">Nucleoid-associated protein NZD86_01780</fullName>
    </recommendedName>
</protein>
<keyword evidence="1 2" id="KW-0238">DNA-binding</keyword>
<keyword evidence="5" id="KW-1185">Reference proteome</keyword>
<dbReference type="PANTHER" id="PTHR33449:SF1">
    <property type="entry name" value="NUCLEOID-ASSOCIATED PROTEIN YBAB"/>
    <property type="match status" value="1"/>
</dbReference>
<dbReference type="RefSeq" id="WP_268046752.1">
    <property type="nucleotide sequence ID" value="NZ_CP104064.1"/>
</dbReference>
<dbReference type="Pfam" id="PF02575">
    <property type="entry name" value="YbaB_DNA_bd"/>
    <property type="match status" value="1"/>
</dbReference>
<comment type="subcellular location">
    <subcellularLocation>
        <location evidence="2">Cytoplasm</location>
        <location evidence="2">Nucleoid</location>
    </subcellularLocation>
</comment>
<evidence type="ECO:0000256" key="3">
    <source>
        <dbReference type="SAM" id="Coils"/>
    </source>
</evidence>
<evidence type="ECO:0000256" key="1">
    <source>
        <dbReference type="ARBA" id="ARBA00023125"/>
    </source>
</evidence>
<dbReference type="Gene3D" id="3.30.1310.10">
    <property type="entry name" value="Nucleoid-associated protein YbaB-like domain"/>
    <property type="match status" value="1"/>
</dbReference>
<name>A0ABY6ZAG7_9BACL</name>
<comment type="function">
    <text evidence="2">Binds to DNA and alters its conformation. May be involved in regulation of gene expression, nucleoid organization and DNA protection.</text>
</comment>
<dbReference type="InterPro" id="IPR036894">
    <property type="entry name" value="YbaB-like_sf"/>
</dbReference>
<dbReference type="EMBL" id="CP104064">
    <property type="protein sequence ID" value="WAH39095.1"/>
    <property type="molecule type" value="Genomic_DNA"/>
</dbReference>
<evidence type="ECO:0000256" key="2">
    <source>
        <dbReference type="HAMAP-Rule" id="MF_00274"/>
    </source>
</evidence>
<dbReference type="PANTHER" id="PTHR33449">
    <property type="entry name" value="NUCLEOID-ASSOCIATED PROTEIN YBAB"/>
    <property type="match status" value="1"/>
</dbReference>
<feature type="coiled-coil region" evidence="3">
    <location>
        <begin position="1"/>
        <end position="28"/>
    </location>
</feature>
<comment type="subunit">
    <text evidence="2">Homodimer.</text>
</comment>
<dbReference type="SUPFAM" id="SSF82607">
    <property type="entry name" value="YbaB-like"/>
    <property type="match status" value="1"/>
</dbReference>
<reference evidence="4" key="1">
    <citation type="submission" date="2022-08" db="EMBL/GenBank/DDBJ databases">
        <title>Alicyclobacillus dauci DSM2870, complete genome.</title>
        <authorList>
            <person name="Wang Q."/>
            <person name="Cai R."/>
            <person name="Wang Z."/>
        </authorList>
    </citation>
    <scope>NUCLEOTIDE SEQUENCE</scope>
    <source>
        <strain evidence="4">DSM 28700</strain>
    </source>
</reference>
<dbReference type="HAMAP" id="MF_00274">
    <property type="entry name" value="DNA_YbaB_EbfC"/>
    <property type="match status" value="1"/>
</dbReference>
<sequence>MNQLMKQAKKMQEEIMKAQEALGEKEIEGTAGGGAVKITMNGHKEVTAVSISPDVVSPDDVEMLQDLVLAAMQDASQKVNELTESTMGKYTRGMNMPGLF</sequence>
<keyword evidence="2" id="KW-0963">Cytoplasm</keyword>
<accession>A0ABY6ZAG7</accession>
<comment type="similarity">
    <text evidence="2">Belongs to the YbaB/EbfC family.</text>
</comment>
<evidence type="ECO:0000313" key="4">
    <source>
        <dbReference type="EMBL" id="WAH39095.1"/>
    </source>
</evidence>
<proteinExistence type="inferred from homology"/>
<dbReference type="PIRSF" id="PIRSF004555">
    <property type="entry name" value="UCP004555"/>
    <property type="match status" value="1"/>
</dbReference>
<gene>
    <name evidence="4" type="ORF">NZD86_01780</name>
</gene>
<evidence type="ECO:0000313" key="5">
    <source>
        <dbReference type="Proteomes" id="UP001164803"/>
    </source>
</evidence>